<dbReference type="GO" id="GO:0034456">
    <property type="term" value="C:UTP-C complex"/>
    <property type="evidence" value="ECO:0007669"/>
    <property type="project" value="TreeGrafter"/>
</dbReference>
<accession>A0A673Z3N4</accession>
<dbReference type="Proteomes" id="UP000472277">
    <property type="component" value="Chromosome 9"/>
</dbReference>
<reference evidence="3" key="2">
    <citation type="submission" date="2025-09" db="UniProtKB">
        <authorList>
            <consortium name="Ensembl"/>
        </authorList>
    </citation>
    <scope>IDENTIFICATION</scope>
</reference>
<evidence type="ECO:0000313" key="4">
    <source>
        <dbReference type="Proteomes" id="UP000472277"/>
    </source>
</evidence>
<protein>
    <recommendedName>
        <fullName evidence="1">Nucleolar protein 6</fullName>
    </recommendedName>
</protein>
<evidence type="ECO:0000256" key="1">
    <source>
        <dbReference type="RuleBase" id="RU364032"/>
    </source>
</evidence>
<dbReference type="Ensembl" id="ENSSTUT00000042747.1">
    <property type="protein sequence ID" value="ENSSTUP00000040911.1"/>
    <property type="gene ID" value="ENSSTUG00000017358.1"/>
</dbReference>
<keyword evidence="4" id="KW-1185">Reference proteome</keyword>
<reference evidence="3" key="1">
    <citation type="submission" date="2025-08" db="UniProtKB">
        <authorList>
            <consortium name="Ensembl"/>
        </authorList>
    </citation>
    <scope>IDENTIFICATION</scope>
</reference>
<dbReference type="GO" id="GO:0006364">
    <property type="term" value="P:rRNA processing"/>
    <property type="evidence" value="ECO:0007669"/>
    <property type="project" value="TreeGrafter"/>
</dbReference>
<dbReference type="AlphaFoldDB" id="A0A673Z3N4"/>
<keyword evidence="1" id="KW-0694">RNA-binding</keyword>
<organism evidence="3 4">
    <name type="scientific">Salmo trutta</name>
    <name type="common">Brown trout</name>
    <dbReference type="NCBI Taxonomy" id="8032"/>
    <lineage>
        <taxon>Eukaryota</taxon>
        <taxon>Metazoa</taxon>
        <taxon>Chordata</taxon>
        <taxon>Craniata</taxon>
        <taxon>Vertebrata</taxon>
        <taxon>Euteleostomi</taxon>
        <taxon>Actinopterygii</taxon>
        <taxon>Neopterygii</taxon>
        <taxon>Teleostei</taxon>
        <taxon>Protacanthopterygii</taxon>
        <taxon>Salmoniformes</taxon>
        <taxon>Salmonidae</taxon>
        <taxon>Salmoninae</taxon>
        <taxon>Salmo</taxon>
    </lineage>
</organism>
<proteinExistence type="inferred from homology"/>
<dbReference type="PANTHER" id="PTHR17972">
    <property type="entry name" value="NUCLEOLAR RNA-ASSOCIATED PROTEIN"/>
    <property type="match status" value="1"/>
</dbReference>
<name>A0A673Z3N4_SALTR</name>
<dbReference type="InterPro" id="IPR005554">
    <property type="entry name" value="NOL6/Upt22"/>
</dbReference>
<keyword evidence="1" id="KW-0539">Nucleus</keyword>
<dbReference type="GO" id="GO:0006409">
    <property type="term" value="P:tRNA export from nucleus"/>
    <property type="evidence" value="ECO:0007669"/>
    <property type="project" value="TreeGrafter"/>
</dbReference>
<dbReference type="GO" id="GO:0032545">
    <property type="term" value="C:CURI complex"/>
    <property type="evidence" value="ECO:0007669"/>
    <property type="project" value="TreeGrafter"/>
</dbReference>
<dbReference type="InterPro" id="IPR035371">
    <property type="entry name" value="Nrap_D6"/>
</dbReference>
<evidence type="ECO:0000259" key="2">
    <source>
        <dbReference type="Pfam" id="PF17407"/>
    </source>
</evidence>
<dbReference type="GO" id="GO:0003723">
    <property type="term" value="F:RNA binding"/>
    <property type="evidence" value="ECO:0007669"/>
    <property type="project" value="UniProtKB-KW"/>
</dbReference>
<dbReference type="InParanoid" id="A0A673Z3N4"/>
<dbReference type="GO" id="GO:0032040">
    <property type="term" value="C:small-subunit processome"/>
    <property type="evidence" value="ECO:0007669"/>
    <property type="project" value="TreeGrafter"/>
</dbReference>
<evidence type="ECO:0000313" key="3">
    <source>
        <dbReference type="Ensembl" id="ENSSTUP00000040911.1"/>
    </source>
</evidence>
<sequence length="149" mass="16762">MLQRVVMVAAESLKVLEPQLTDANRIQDVRVVMRPPLDAYDVLIHLSPKQVVSSRLSQDAFGDLALFFCDPPTAKIAENVFLSISMLAHRVEVSGEESHTVPNVEAILEDFRVMGQGLVKSVVARTGEWVVWTVHVRKHTHARTQKRVR</sequence>
<comment type="subcellular location">
    <subcellularLocation>
        <location evidence="1">Nucleus</location>
        <location evidence="1">Nucleolus</location>
    </subcellularLocation>
</comment>
<feature type="domain" description="Nrap protein" evidence="2">
    <location>
        <begin position="58"/>
        <end position="122"/>
    </location>
</feature>
<dbReference type="PANTHER" id="PTHR17972:SF0">
    <property type="entry name" value="NUCLEOLAR PROTEIN 6"/>
    <property type="match status" value="1"/>
</dbReference>
<comment type="similarity">
    <text evidence="1">Belongs to the NRAP family.</text>
</comment>
<dbReference type="Pfam" id="PF17407">
    <property type="entry name" value="Nrap_D6"/>
    <property type="match status" value="1"/>
</dbReference>